<dbReference type="AlphaFoldDB" id="A0A5C3P4B3"/>
<dbReference type="Proteomes" id="UP000308197">
    <property type="component" value="Unassembled WGS sequence"/>
</dbReference>
<reference evidence="1 2" key="1">
    <citation type="journal article" date="2019" name="Nat. Ecol. Evol.">
        <title>Megaphylogeny resolves global patterns of mushroom evolution.</title>
        <authorList>
            <person name="Varga T."/>
            <person name="Krizsan K."/>
            <person name="Foldi C."/>
            <person name="Dima B."/>
            <person name="Sanchez-Garcia M."/>
            <person name="Sanchez-Ramirez S."/>
            <person name="Szollosi G.J."/>
            <person name="Szarkandi J.G."/>
            <person name="Papp V."/>
            <person name="Albert L."/>
            <person name="Andreopoulos W."/>
            <person name="Angelini C."/>
            <person name="Antonin V."/>
            <person name="Barry K.W."/>
            <person name="Bougher N.L."/>
            <person name="Buchanan P."/>
            <person name="Buyck B."/>
            <person name="Bense V."/>
            <person name="Catcheside P."/>
            <person name="Chovatia M."/>
            <person name="Cooper J."/>
            <person name="Damon W."/>
            <person name="Desjardin D."/>
            <person name="Finy P."/>
            <person name="Geml J."/>
            <person name="Haridas S."/>
            <person name="Hughes K."/>
            <person name="Justo A."/>
            <person name="Karasinski D."/>
            <person name="Kautmanova I."/>
            <person name="Kiss B."/>
            <person name="Kocsube S."/>
            <person name="Kotiranta H."/>
            <person name="LaButti K.M."/>
            <person name="Lechner B.E."/>
            <person name="Liimatainen K."/>
            <person name="Lipzen A."/>
            <person name="Lukacs Z."/>
            <person name="Mihaltcheva S."/>
            <person name="Morgado L.N."/>
            <person name="Niskanen T."/>
            <person name="Noordeloos M.E."/>
            <person name="Ohm R.A."/>
            <person name="Ortiz-Santana B."/>
            <person name="Ovrebo C."/>
            <person name="Racz N."/>
            <person name="Riley R."/>
            <person name="Savchenko A."/>
            <person name="Shiryaev A."/>
            <person name="Soop K."/>
            <person name="Spirin V."/>
            <person name="Szebenyi C."/>
            <person name="Tomsovsky M."/>
            <person name="Tulloss R.E."/>
            <person name="Uehling J."/>
            <person name="Grigoriev I.V."/>
            <person name="Vagvolgyi C."/>
            <person name="Papp T."/>
            <person name="Martin F.M."/>
            <person name="Miettinen O."/>
            <person name="Hibbett D.S."/>
            <person name="Nagy L.G."/>
        </authorList>
    </citation>
    <scope>NUCLEOTIDE SEQUENCE [LARGE SCALE GENOMIC DNA]</scope>
    <source>
        <strain evidence="1 2">HHB13444</strain>
    </source>
</reference>
<dbReference type="EMBL" id="ML211371">
    <property type="protein sequence ID" value="TFK83717.1"/>
    <property type="molecule type" value="Genomic_DNA"/>
</dbReference>
<keyword evidence="1" id="KW-0067">ATP-binding</keyword>
<gene>
    <name evidence="1" type="ORF">K466DRAFT_497927</name>
</gene>
<sequence length="66" mass="7430">MTINKAQGQSVVHVGLDLRTAVFAHGQLYVALSRCTSPLRIKVLFAEDKQDMRTMNIVYQEVLPNL</sequence>
<dbReference type="InParanoid" id="A0A5C3P4B3"/>
<keyword evidence="1" id="KW-0547">Nucleotide-binding</keyword>
<dbReference type="InterPro" id="IPR027417">
    <property type="entry name" value="P-loop_NTPase"/>
</dbReference>
<evidence type="ECO:0000313" key="1">
    <source>
        <dbReference type="EMBL" id="TFK83717.1"/>
    </source>
</evidence>
<keyword evidence="1" id="KW-0347">Helicase</keyword>
<organism evidence="1 2">
    <name type="scientific">Polyporus arcularius HHB13444</name>
    <dbReference type="NCBI Taxonomy" id="1314778"/>
    <lineage>
        <taxon>Eukaryota</taxon>
        <taxon>Fungi</taxon>
        <taxon>Dikarya</taxon>
        <taxon>Basidiomycota</taxon>
        <taxon>Agaricomycotina</taxon>
        <taxon>Agaricomycetes</taxon>
        <taxon>Polyporales</taxon>
        <taxon>Polyporaceae</taxon>
        <taxon>Polyporus</taxon>
    </lineage>
</organism>
<keyword evidence="2" id="KW-1185">Reference proteome</keyword>
<protein>
    <submittedName>
        <fullName evidence="1">Helicase</fullName>
    </submittedName>
</protein>
<dbReference type="GO" id="GO:0004386">
    <property type="term" value="F:helicase activity"/>
    <property type="evidence" value="ECO:0007669"/>
    <property type="project" value="UniProtKB-KW"/>
</dbReference>
<dbReference type="SUPFAM" id="SSF52540">
    <property type="entry name" value="P-loop containing nucleoside triphosphate hydrolases"/>
    <property type="match status" value="1"/>
</dbReference>
<accession>A0A5C3P4B3</accession>
<proteinExistence type="predicted"/>
<keyword evidence="1" id="KW-0378">Hydrolase</keyword>
<name>A0A5C3P4B3_9APHY</name>
<evidence type="ECO:0000313" key="2">
    <source>
        <dbReference type="Proteomes" id="UP000308197"/>
    </source>
</evidence>
<dbReference type="STRING" id="1314778.A0A5C3P4B3"/>